<dbReference type="AlphaFoldDB" id="A0A9P6YFV2"/>
<evidence type="ECO:0000313" key="4">
    <source>
        <dbReference type="Proteomes" id="UP000717996"/>
    </source>
</evidence>
<reference evidence="3" key="1">
    <citation type="journal article" date="2020" name="Microb. Genom.">
        <title>Genetic diversity of clinical and environmental Mucorales isolates obtained from an investigation of mucormycosis cases among solid organ transplant recipients.</title>
        <authorList>
            <person name="Nguyen M.H."/>
            <person name="Kaul D."/>
            <person name="Muto C."/>
            <person name="Cheng S.J."/>
            <person name="Richter R.A."/>
            <person name="Bruno V.M."/>
            <person name="Liu G."/>
            <person name="Beyhan S."/>
            <person name="Sundermann A.J."/>
            <person name="Mounaud S."/>
            <person name="Pasculle A.W."/>
            <person name="Nierman W.C."/>
            <person name="Driscoll E."/>
            <person name="Cumbie R."/>
            <person name="Clancy C.J."/>
            <person name="Dupont C.L."/>
        </authorList>
    </citation>
    <scope>NUCLEOTIDE SEQUENCE</scope>
    <source>
        <strain evidence="3">GL16</strain>
    </source>
</reference>
<dbReference type="EMBL" id="JAANIT010000476">
    <property type="protein sequence ID" value="KAG1547349.1"/>
    <property type="molecule type" value="Genomic_DNA"/>
</dbReference>
<protein>
    <recommendedName>
        <fullName evidence="2">PH domain-containing protein</fullName>
    </recommendedName>
</protein>
<dbReference type="Pfam" id="PF00169">
    <property type="entry name" value="PH"/>
    <property type="match status" value="1"/>
</dbReference>
<organism evidence="3 4">
    <name type="scientific">Rhizopus oryzae</name>
    <name type="common">Mucormycosis agent</name>
    <name type="synonym">Rhizopus arrhizus var. delemar</name>
    <dbReference type="NCBI Taxonomy" id="64495"/>
    <lineage>
        <taxon>Eukaryota</taxon>
        <taxon>Fungi</taxon>
        <taxon>Fungi incertae sedis</taxon>
        <taxon>Mucoromycota</taxon>
        <taxon>Mucoromycotina</taxon>
        <taxon>Mucoromycetes</taxon>
        <taxon>Mucorales</taxon>
        <taxon>Mucorineae</taxon>
        <taxon>Rhizopodaceae</taxon>
        <taxon>Rhizopus</taxon>
    </lineage>
</organism>
<dbReference type="Proteomes" id="UP000717996">
    <property type="component" value="Unassembled WGS sequence"/>
</dbReference>
<name>A0A9P6YFV2_RHIOR</name>
<evidence type="ECO:0000256" key="1">
    <source>
        <dbReference type="SAM" id="MobiDB-lite"/>
    </source>
</evidence>
<dbReference type="OrthoDB" id="185175at2759"/>
<evidence type="ECO:0000259" key="2">
    <source>
        <dbReference type="PROSITE" id="PS50003"/>
    </source>
</evidence>
<sequence>MYFTEQHNIDISPIMFDNFDQKDNNFRHSVVSTTTTATTATTASNSTQRLSVESSLEEDNIATYSPRQNISNNDGLKHKILNRFYSDSKETLYNLRQCISVDYALEDAICSDWMYKYETPSFSFSKTWKKRFYVLANNNVYVFKSTKSTNPAKEQFMLTEDTFVFVTEEFKKGYVIELRKPHFKWHIRCDSVEQMKLWLESMKKIVACIKAGYSGTFNPLVLSSLKLTEDYQLLDTRFSKQQSLPNSGNNNRKRVSSIMISRQSLAEIPDWETLIPPQSPPPRSRLPPIPLPTVSE</sequence>
<gene>
    <name evidence="3" type="ORF">G6F51_004317</name>
</gene>
<dbReference type="InterPro" id="IPR011993">
    <property type="entry name" value="PH-like_dom_sf"/>
</dbReference>
<evidence type="ECO:0000313" key="3">
    <source>
        <dbReference type="EMBL" id="KAG1547349.1"/>
    </source>
</evidence>
<dbReference type="PROSITE" id="PS50003">
    <property type="entry name" value="PH_DOMAIN"/>
    <property type="match status" value="1"/>
</dbReference>
<feature type="compositionally biased region" description="Pro residues" evidence="1">
    <location>
        <begin position="277"/>
        <end position="296"/>
    </location>
</feature>
<feature type="domain" description="PH" evidence="2">
    <location>
        <begin position="107"/>
        <end position="207"/>
    </location>
</feature>
<dbReference type="SUPFAM" id="SSF50729">
    <property type="entry name" value="PH domain-like"/>
    <property type="match status" value="1"/>
</dbReference>
<dbReference type="Gene3D" id="2.30.29.30">
    <property type="entry name" value="Pleckstrin-homology domain (PH domain)/Phosphotyrosine-binding domain (PTB)"/>
    <property type="match status" value="1"/>
</dbReference>
<feature type="region of interest" description="Disordered" evidence="1">
    <location>
        <begin position="271"/>
        <end position="296"/>
    </location>
</feature>
<dbReference type="SMART" id="SM00233">
    <property type="entry name" value="PH"/>
    <property type="match status" value="1"/>
</dbReference>
<dbReference type="InterPro" id="IPR001849">
    <property type="entry name" value="PH_domain"/>
</dbReference>
<accession>A0A9P6YFV2</accession>
<comment type="caution">
    <text evidence="3">The sequence shown here is derived from an EMBL/GenBank/DDBJ whole genome shotgun (WGS) entry which is preliminary data.</text>
</comment>
<dbReference type="CDD" id="cd00821">
    <property type="entry name" value="PH"/>
    <property type="match status" value="1"/>
</dbReference>
<proteinExistence type="predicted"/>